<proteinExistence type="predicted"/>
<sequence length="123" mass="13577">MQSVAVSESLAEVDVNGVALYVGATVGDYRATEIINAWRWLWNGIRDRNILQQFAGVIYSGCDIDFLGEPSRITSAVYADFGDDDVFVGIGQLVVAEMLDYTLPIETSFQACSDRAQELQFKV</sequence>
<comment type="caution">
    <text evidence="1">The sequence shown here is derived from an EMBL/GenBank/DDBJ whole genome shotgun (WGS) entry which is preliminary data.</text>
</comment>
<organism evidence="1">
    <name type="scientific">marine sediment metagenome</name>
    <dbReference type="NCBI Taxonomy" id="412755"/>
    <lineage>
        <taxon>unclassified sequences</taxon>
        <taxon>metagenomes</taxon>
        <taxon>ecological metagenomes</taxon>
    </lineage>
</organism>
<gene>
    <name evidence="1" type="ORF">S01H4_13385</name>
</gene>
<dbReference type="AlphaFoldDB" id="X0YG88"/>
<evidence type="ECO:0000313" key="1">
    <source>
        <dbReference type="EMBL" id="GAG54979.1"/>
    </source>
</evidence>
<reference evidence="1" key="1">
    <citation type="journal article" date="2014" name="Front. Microbiol.">
        <title>High frequency of phylogenetically diverse reductive dehalogenase-homologous genes in deep subseafloor sedimentary metagenomes.</title>
        <authorList>
            <person name="Kawai M."/>
            <person name="Futagami T."/>
            <person name="Toyoda A."/>
            <person name="Takaki Y."/>
            <person name="Nishi S."/>
            <person name="Hori S."/>
            <person name="Arai W."/>
            <person name="Tsubouchi T."/>
            <person name="Morono Y."/>
            <person name="Uchiyama I."/>
            <person name="Ito T."/>
            <person name="Fujiyama A."/>
            <person name="Inagaki F."/>
            <person name="Takami H."/>
        </authorList>
    </citation>
    <scope>NUCLEOTIDE SEQUENCE</scope>
    <source>
        <strain evidence="1">Expedition CK06-06</strain>
    </source>
</reference>
<dbReference type="EMBL" id="BART01005901">
    <property type="protein sequence ID" value="GAG54979.1"/>
    <property type="molecule type" value="Genomic_DNA"/>
</dbReference>
<protein>
    <submittedName>
        <fullName evidence="1">Uncharacterized protein</fullName>
    </submittedName>
</protein>
<name>X0YG88_9ZZZZ</name>
<accession>X0YG88</accession>